<evidence type="ECO:0000313" key="2">
    <source>
        <dbReference type="EMBL" id="CAE7254978.1"/>
    </source>
</evidence>
<organism evidence="2 3">
    <name type="scientific">Symbiodinium natans</name>
    <dbReference type="NCBI Taxonomy" id="878477"/>
    <lineage>
        <taxon>Eukaryota</taxon>
        <taxon>Sar</taxon>
        <taxon>Alveolata</taxon>
        <taxon>Dinophyceae</taxon>
        <taxon>Suessiales</taxon>
        <taxon>Symbiodiniaceae</taxon>
        <taxon>Symbiodinium</taxon>
    </lineage>
</organism>
<reference evidence="2" key="1">
    <citation type="submission" date="2021-02" db="EMBL/GenBank/DDBJ databases">
        <authorList>
            <person name="Dougan E. K."/>
            <person name="Rhodes N."/>
            <person name="Thang M."/>
            <person name="Chan C."/>
        </authorList>
    </citation>
    <scope>NUCLEOTIDE SEQUENCE</scope>
</reference>
<keyword evidence="1" id="KW-0812">Transmembrane</keyword>
<evidence type="ECO:0000256" key="1">
    <source>
        <dbReference type="SAM" id="Phobius"/>
    </source>
</evidence>
<protein>
    <submittedName>
        <fullName evidence="2">Uncharacterized protein</fullName>
    </submittedName>
</protein>
<name>A0A812M0E8_9DINO</name>
<dbReference type="OrthoDB" id="418594at2759"/>
<dbReference type="AlphaFoldDB" id="A0A812M0E8"/>
<feature type="transmembrane region" description="Helical" evidence="1">
    <location>
        <begin position="32"/>
        <end position="56"/>
    </location>
</feature>
<keyword evidence="1" id="KW-1133">Transmembrane helix</keyword>
<sequence>MQACQRRPGRVVWIQMLKAVKLNYDMANLQELMLLCVPLACSVEVVAGFLAPLYLYQGLRSGTLMSQDLLVPGCYASHTRLPFRLAVAADQHAEFQKSMELPEAARELGKTWLIHFEDPGKAPHPVIFTAVEQPRLPRAQASRGMASGKPAKPARGTAVLFAGDWRFDEGVVASIQRHLVRPLKAKVFAVVSRRGQRHGWVERRSMKKLLPSLAAFAWEIDDSAEDLRGKIRPRALERYQRMGGRALAPLAQHSKGGSLHSLVKLQKVLDLTEAHEMRRGYPFRWLLYSRLDLAWISNHPPLHLLDEKSIWTVPLGGTLQEQTLDKDQPKAFAANDWHAVVPRPLAFAYFRRWSLVASGHAPWLPYMEPEELLIATCEVLSGLGQAKRSFENTLG</sequence>
<evidence type="ECO:0000313" key="3">
    <source>
        <dbReference type="Proteomes" id="UP000604046"/>
    </source>
</evidence>
<gene>
    <name evidence="2" type="ORF">SNAT2548_LOCUS12942</name>
</gene>
<dbReference type="Proteomes" id="UP000604046">
    <property type="component" value="Unassembled WGS sequence"/>
</dbReference>
<accession>A0A812M0E8</accession>
<keyword evidence="3" id="KW-1185">Reference proteome</keyword>
<proteinExistence type="predicted"/>
<keyword evidence="1" id="KW-0472">Membrane</keyword>
<dbReference type="EMBL" id="CAJNDS010001313">
    <property type="protein sequence ID" value="CAE7254978.1"/>
    <property type="molecule type" value="Genomic_DNA"/>
</dbReference>
<comment type="caution">
    <text evidence="2">The sequence shown here is derived from an EMBL/GenBank/DDBJ whole genome shotgun (WGS) entry which is preliminary data.</text>
</comment>